<feature type="transmembrane region" description="Helical" evidence="8">
    <location>
        <begin position="14"/>
        <end position="34"/>
    </location>
</feature>
<evidence type="ECO:0000256" key="7">
    <source>
        <dbReference type="ARBA" id="ARBA00023136"/>
    </source>
</evidence>
<dbReference type="InterPro" id="IPR020846">
    <property type="entry name" value="MFS_dom"/>
</dbReference>
<keyword evidence="7 8" id="KW-0472">Membrane</keyword>
<dbReference type="InterPro" id="IPR036259">
    <property type="entry name" value="MFS_trans_sf"/>
</dbReference>
<evidence type="ECO:0000313" key="11">
    <source>
        <dbReference type="Proteomes" id="UP001174209"/>
    </source>
</evidence>
<sequence length="407" mass="41549">MALSSAGAASSPRLNLLVLSLLVALGPMTVDLYLPTFPALQRDLSASTVAVQLTLTATTLGLALGQLAMGPWSDVIGRRWPLLIATAVHVLASIGVALAPSIGWVLVLRVLQGAGAAGGAVVTMAIVRDLYTGRSFMHALARLALVTGIAPVIAPAVGSQLLRWVDWRGIFVCVAAYGASILILAILVLRETLSTERRGAGDVRTVLLRYSTVLTDRAFVGVAFIGGMIVSGVFAYMTSSSFLLQQVYGLDANGYSLVFAFNAIAFVAGTQITARVAGRFSPRTILGVTLPTLAIAGLSVAGTSRLGLGLVALVICTVVFHLAAGASGPCLSMIGMAPHAARAGTAAALLGAVNFGLGGILSPVVGVLGVRSAEPVGLVMGAVGITAVFLFAVLVRPTHVEADTANS</sequence>
<dbReference type="SUPFAM" id="SSF103473">
    <property type="entry name" value="MFS general substrate transporter"/>
    <property type="match status" value="1"/>
</dbReference>
<keyword evidence="6 8" id="KW-1133">Transmembrane helix</keyword>
<comment type="subcellular location">
    <subcellularLocation>
        <location evidence="1">Cell membrane</location>
        <topology evidence="1">Multi-pass membrane protein</topology>
    </subcellularLocation>
</comment>
<feature type="transmembrane region" description="Helical" evidence="8">
    <location>
        <begin position="80"/>
        <end position="100"/>
    </location>
</feature>
<evidence type="ECO:0000256" key="4">
    <source>
        <dbReference type="ARBA" id="ARBA00022475"/>
    </source>
</evidence>
<dbReference type="RefSeq" id="WP_301224618.1">
    <property type="nucleotide sequence ID" value="NZ_JAROCG010000001.1"/>
</dbReference>
<organism evidence="10 11">
    <name type="scientific">Arthrobacter burdickii</name>
    <dbReference type="NCBI Taxonomy" id="3035920"/>
    <lineage>
        <taxon>Bacteria</taxon>
        <taxon>Bacillati</taxon>
        <taxon>Actinomycetota</taxon>
        <taxon>Actinomycetes</taxon>
        <taxon>Micrococcales</taxon>
        <taxon>Micrococcaceae</taxon>
        <taxon>Arthrobacter</taxon>
    </lineage>
</organism>
<feature type="transmembrane region" description="Helical" evidence="8">
    <location>
        <begin position="46"/>
        <end position="68"/>
    </location>
</feature>
<feature type="transmembrane region" description="Helical" evidence="8">
    <location>
        <begin position="284"/>
        <end position="302"/>
    </location>
</feature>
<accession>A0ABT8JY27</accession>
<dbReference type="PANTHER" id="PTHR23502">
    <property type="entry name" value="MAJOR FACILITATOR SUPERFAMILY"/>
    <property type="match status" value="1"/>
</dbReference>
<feature type="transmembrane region" description="Helical" evidence="8">
    <location>
        <begin position="257"/>
        <end position="277"/>
    </location>
</feature>
<feature type="transmembrane region" description="Helical" evidence="8">
    <location>
        <begin position="308"/>
        <end position="334"/>
    </location>
</feature>
<dbReference type="InterPro" id="IPR004812">
    <property type="entry name" value="Efflux_drug-R_Bcr/CmlA"/>
</dbReference>
<feature type="transmembrane region" description="Helical" evidence="8">
    <location>
        <begin position="346"/>
        <end position="370"/>
    </location>
</feature>
<feature type="transmembrane region" description="Helical" evidence="8">
    <location>
        <begin position="376"/>
        <end position="395"/>
    </location>
</feature>
<protein>
    <submittedName>
        <fullName evidence="10">Bcr/CflA family efflux MFS transporter</fullName>
    </submittedName>
</protein>
<gene>
    <name evidence="10" type="ORF">P5G52_03215</name>
</gene>
<dbReference type="InterPro" id="IPR005829">
    <property type="entry name" value="Sugar_transporter_CS"/>
</dbReference>
<dbReference type="NCBIfam" id="TIGR00710">
    <property type="entry name" value="efflux_Bcr_CflA"/>
    <property type="match status" value="1"/>
</dbReference>
<comment type="similarity">
    <text evidence="2">Belongs to the major facilitator superfamily. Bcr/CmlA family.</text>
</comment>
<feature type="transmembrane region" description="Helical" evidence="8">
    <location>
        <begin position="218"/>
        <end position="237"/>
    </location>
</feature>
<keyword evidence="4" id="KW-1003">Cell membrane</keyword>
<keyword evidence="11" id="KW-1185">Reference proteome</keyword>
<evidence type="ECO:0000313" key="10">
    <source>
        <dbReference type="EMBL" id="MDN4609867.1"/>
    </source>
</evidence>
<dbReference type="Proteomes" id="UP001174209">
    <property type="component" value="Unassembled WGS sequence"/>
</dbReference>
<dbReference type="PROSITE" id="PS00216">
    <property type="entry name" value="SUGAR_TRANSPORT_1"/>
    <property type="match status" value="1"/>
</dbReference>
<dbReference type="PROSITE" id="PS50850">
    <property type="entry name" value="MFS"/>
    <property type="match status" value="1"/>
</dbReference>
<evidence type="ECO:0000256" key="8">
    <source>
        <dbReference type="SAM" id="Phobius"/>
    </source>
</evidence>
<dbReference type="EMBL" id="JAROCG010000001">
    <property type="protein sequence ID" value="MDN4609867.1"/>
    <property type="molecule type" value="Genomic_DNA"/>
</dbReference>
<comment type="caution">
    <text evidence="10">The sequence shown here is derived from an EMBL/GenBank/DDBJ whole genome shotgun (WGS) entry which is preliminary data.</text>
</comment>
<feature type="transmembrane region" description="Helical" evidence="8">
    <location>
        <begin position="169"/>
        <end position="189"/>
    </location>
</feature>
<keyword evidence="5 8" id="KW-0812">Transmembrane</keyword>
<evidence type="ECO:0000256" key="5">
    <source>
        <dbReference type="ARBA" id="ARBA00022692"/>
    </source>
</evidence>
<feature type="transmembrane region" description="Helical" evidence="8">
    <location>
        <begin position="106"/>
        <end position="127"/>
    </location>
</feature>
<evidence type="ECO:0000256" key="6">
    <source>
        <dbReference type="ARBA" id="ARBA00022989"/>
    </source>
</evidence>
<proteinExistence type="inferred from homology"/>
<evidence type="ECO:0000256" key="3">
    <source>
        <dbReference type="ARBA" id="ARBA00022448"/>
    </source>
</evidence>
<dbReference type="InterPro" id="IPR011701">
    <property type="entry name" value="MFS"/>
</dbReference>
<dbReference type="PANTHER" id="PTHR23502:SF132">
    <property type="entry name" value="POLYAMINE TRANSPORTER 2-RELATED"/>
    <property type="match status" value="1"/>
</dbReference>
<dbReference type="Pfam" id="PF07690">
    <property type="entry name" value="MFS_1"/>
    <property type="match status" value="1"/>
</dbReference>
<evidence type="ECO:0000256" key="2">
    <source>
        <dbReference type="ARBA" id="ARBA00006236"/>
    </source>
</evidence>
<evidence type="ECO:0000256" key="1">
    <source>
        <dbReference type="ARBA" id="ARBA00004651"/>
    </source>
</evidence>
<keyword evidence="3" id="KW-0813">Transport</keyword>
<evidence type="ECO:0000259" key="9">
    <source>
        <dbReference type="PROSITE" id="PS50850"/>
    </source>
</evidence>
<reference evidence="10" key="1">
    <citation type="submission" date="2023-06" db="EMBL/GenBank/DDBJ databases">
        <title>MT1 and MT2 Draft Genomes of Novel Species.</title>
        <authorList>
            <person name="Venkateswaran K."/>
        </authorList>
    </citation>
    <scope>NUCLEOTIDE SEQUENCE</scope>
    <source>
        <strain evidence="10">IIF3SC-B10</strain>
    </source>
</reference>
<name>A0ABT8JY27_9MICC</name>
<feature type="transmembrane region" description="Helical" evidence="8">
    <location>
        <begin position="139"/>
        <end position="157"/>
    </location>
</feature>
<dbReference type="Gene3D" id="1.20.1720.10">
    <property type="entry name" value="Multidrug resistance protein D"/>
    <property type="match status" value="1"/>
</dbReference>
<feature type="domain" description="Major facilitator superfamily (MFS) profile" evidence="9">
    <location>
        <begin position="15"/>
        <end position="399"/>
    </location>
</feature>